<dbReference type="PANTHER" id="PTHR34136">
    <property type="match status" value="1"/>
</dbReference>
<protein>
    <submittedName>
        <fullName evidence="3">N-acetylmannosaminyltransferase</fullName>
    </submittedName>
</protein>
<dbReference type="GO" id="GO:0016758">
    <property type="term" value="F:hexosyltransferase activity"/>
    <property type="evidence" value="ECO:0007669"/>
    <property type="project" value="TreeGrafter"/>
</dbReference>
<evidence type="ECO:0000256" key="1">
    <source>
        <dbReference type="ARBA" id="ARBA00022676"/>
    </source>
</evidence>
<keyword evidence="1" id="KW-0328">Glycosyltransferase</keyword>
<dbReference type="CDD" id="cd06533">
    <property type="entry name" value="Glyco_transf_WecG_TagA"/>
    <property type="match status" value="1"/>
</dbReference>
<name>A0A1N6XL45_AQUAC</name>
<dbReference type="Pfam" id="PF03808">
    <property type="entry name" value="Glyco_tran_WecG"/>
    <property type="match status" value="1"/>
</dbReference>
<dbReference type="RefSeq" id="WP_076429507.1">
    <property type="nucleotide sequence ID" value="NZ_FTMP01000013.1"/>
</dbReference>
<reference evidence="3 4" key="1">
    <citation type="submission" date="2017-01" db="EMBL/GenBank/DDBJ databases">
        <authorList>
            <person name="Mah S.A."/>
            <person name="Swanson W.J."/>
            <person name="Moy G.W."/>
            <person name="Vacquier V.D."/>
        </authorList>
    </citation>
    <scope>NUCLEOTIDE SEQUENCE [LARGE SCALE GENOMIC DNA]</scope>
    <source>
        <strain evidence="3 4">RU36E</strain>
    </source>
</reference>
<keyword evidence="2 3" id="KW-0808">Transferase</keyword>
<gene>
    <name evidence="3" type="ORF">SAMN05878282_11339</name>
</gene>
<dbReference type="PANTHER" id="PTHR34136:SF1">
    <property type="entry name" value="UDP-N-ACETYL-D-MANNOSAMINURONIC ACID TRANSFERASE"/>
    <property type="match status" value="1"/>
</dbReference>
<proteinExistence type="predicted"/>
<evidence type="ECO:0000256" key="2">
    <source>
        <dbReference type="ARBA" id="ARBA00022679"/>
    </source>
</evidence>
<dbReference type="NCBIfam" id="TIGR00696">
    <property type="entry name" value="wecG_tagA_cpsF"/>
    <property type="match status" value="1"/>
</dbReference>
<evidence type="ECO:0000313" key="3">
    <source>
        <dbReference type="EMBL" id="SIR02949.1"/>
    </source>
</evidence>
<sequence>MNAATKRRIRLLGCPIDLLSPQELLADIEQALHNNACIRLEGLNVAKLVDARRTPSLMQALEQAERVHIDGAGIHLGLKWLHRCVPPRRAGIDLLGDLCALAARLDAPIFLLGARPHVVQATAEKLMARYPGLRIAGARDGYFKPEEEADVAAAIRASGAKLLFIGISSPKKENFLHQHWEQLGVNLGMGVGGSFDVLSGELPRAPRWMQRIGMEWCFRMLLEPRRLAWRYLNTNYIYAGLLLAAKARTFMTKRKNTTA</sequence>
<dbReference type="EMBL" id="FTMP01000013">
    <property type="protein sequence ID" value="SIR02949.1"/>
    <property type="molecule type" value="Genomic_DNA"/>
</dbReference>
<accession>A0A1N6XL45</accession>
<dbReference type="AlphaFoldDB" id="A0A1N6XL45"/>
<dbReference type="Proteomes" id="UP000185841">
    <property type="component" value="Unassembled WGS sequence"/>
</dbReference>
<evidence type="ECO:0000313" key="4">
    <source>
        <dbReference type="Proteomes" id="UP000185841"/>
    </source>
</evidence>
<dbReference type="InterPro" id="IPR004629">
    <property type="entry name" value="WecG_TagA_CpsF"/>
</dbReference>
<organism evidence="3 4">
    <name type="scientific">Aquipseudomonas alcaligenes</name>
    <name type="common">Pseudomonas alcaligenes</name>
    <dbReference type="NCBI Taxonomy" id="43263"/>
    <lineage>
        <taxon>Bacteria</taxon>
        <taxon>Pseudomonadati</taxon>
        <taxon>Pseudomonadota</taxon>
        <taxon>Gammaproteobacteria</taxon>
        <taxon>Pseudomonadales</taxon>
        <taxon>Pseudomonadaceae</taxon>
        <taxon>Aquipseudomonas</taxon>
    </lineage>
</organism>